<dbReference type="EMBL" id="QVID01000001">
    <property type="protein sequence ID" value="RFN59815.1"/>
    <property type="molecule type" value="Genomic_DNA"/>
</dbReference>
<comment type="caution">
    <text evidence="1">The sequence shown here is derived from an EMBL/GenBank/DDBJ whole genome shotgun (WGS) entry which is preliminary data.</text>
</comment>
<dbReference type="InterPro" id="IPR058060">
    <property type="entry name" value="HYC_CC_PP"/>
</dbReference>
<evidence type="ECO:0008006" key="3">
    <source>
        <dbReference type="Google" id="ProtNLM"/>
    </source>
</evidence>
<accession>A0A3E1QCE5</accession>
<dbReference type="InterPro" id="IPR058512">
    <property type="entry name" value="DUF8199"/>
</dbReference>
<name>A0A3E1QCE5_9FLAO</name>
<evidence type="ECO:0000313" key="2">
    <source>
        <dbReference type="Proteomes" id="UP000261082"/>
    </source>
</evidence>
<sequence length="138" mass="15772">MKIKFLQSISSFLLAILILLSTSSFTIKKHFCSGFLVDSTIFTQVEKCDETSCFSTSETSVAQPDCCDDEVHLVEGQEVVTSKKIDDLDYEKQLILFTLSESYFYLFENIPAQFSPHKEYIPPILVTDIQILHQDFLI</sequence>
<protein>
    <recommendedName>
        <fullName evidence="3">Secreted protein</fullName>
    </recommendedName>
</protein>
<dbReference type="Proteomes" id="UP000261082">
    <property type="component" value="Unassembled WGS sequence"/>
</dbReference>
<proteinExistence type="predicted"/>
<keyword evidence="2" id="KW-1185">Reference proteome</keyword>
<dbReference type="Pfam" id="PF26622">
    <property type="entry name" value="DUF8199"/>
    <property type="match status" value="1"/>
</dbReference>
<reference evidence="1 2" key="1">
    <citation type="journal article" date="2007" name="Int. J. Syst. Evol. Microbiol.">
        <title>Marixanthomonas ophiurae gen. nov., sp. nov., a marine bacterium of the family Flavobacteriaceae isolated from a deep-sea brittle star.</title>
        <authorList>
            <person name="Romanenko L.A."/>
            <person name="Uchino M."/>
            <person name="Frolova G.M."/>
            <person name="Mikhailov V.V."/>
        </authorList>
    </citation>
    <scope>NUCLEOTIDE SEQUENCE [LARGE SCALE GENOMIC DNA]</scope>
    <source>
        <strain evidence="1 2">KMM 3046</strain>
    </source>
</reference>
<gene>
    <name evidence="1" type="ORF">DZ858_07130</name>
</gene>
<dbReference type="NCBIfam" id="NF047658">
    <property type="entry name" value="HYC_CC_PP"/>
    <property type="match status" value="1"/>
</dbReference>
<evidence type="ECO:0000313" key="1">
    <source>
        <dbReference type="EMBL" id="RFN59815.1"/>
    </source>
</evidence>
<organism evidence="1 2">
    <name type="scientific">Marixanthomonas ophiurae</name>
    <dbReference type="NCBI Taxonomy" id="387659"/>
    <lineage>
        <taxon>Bacteria</taxon>
        <taxon>Pseudomonadati</taxon>
        <taxon>Bacteroidota</taxon>
        <taxon>Flavobacteriia</taxon>
        <taxon>Flavobacteriales</taxon>
        <taxon>Flavobacteriaceae</taxon>
        <taxon>Marixanthomonas</taxon>
    </lineage>
</organism>
<dbReference type="AlphaFoldDB" id="A0A3E1QCE5"/>